<accession>A0A8T0PVY9</accession>
<dbReference type="AlphaFoldDB" id="A0A8T0PVY9"/>
<proteinExistence type="predicted"/>
<gene>
    <name evidence="1" type="ORF">PVAP13_8KG323900</name>
</gene>
<evidence type="ECO:0000313" key="2">
    <source>
        <dbReference type="Proteomes" id="UP000823388"/>
    </source>
</evidence>
<comment type="caution">
    <text evidence="1">The sequence shown here is derived from an EMBL/GenBank/DDBJ whole genome shotgun (WGS) entry which is preliminary data.</text>
</comment>
<evidence type="ECO:0000313" key="1">
    <source>
        <dbReference type="EMBL" id="KAG2563096.1"/>
    </source>
</evidence>
<protein>
    <submittedName>
        <fullName evidence="1">Uncharacterized protein</fullName>
    </submittedName>
</protein>
<reference evidence="1" key="1">
    <citation type="submission" date="2020-05" db="EMBL/GenBank/DDBJ databases">
        <title>WGS assembly of Panicum virgatum.</title>
        <authorList>
            <person name="Lovell J.T."/>
            <person name="Jenkins J."/>
            <person name="Shu S."/>
            <person name="Juenger T.E."/>
            <person name="Schmutz J."/>
        </authorList>
    </citation>
    <scope>NUCLEOTIDE SEQUENCE</scope>
    <source>
        <strain evidence="1">AP13</strain>
    </source>
</reference>
<sequence>MCSTLSACEEDDTLCDVLNPCTYAKCSEECTAKGQKNNRIVEKVRCEDHLNPMECCCTFRRRQLLPQVNGDVGIVACKRG</sequence>
<keyword evidence="2" id="KW-1185">Reference proteome</keyword>
<dbReference type="EMBL" id="CM029051">
    <property type="protein sequence ID" value="KAG2563096.1"/>
    <property type="molecule type" value="Genomic_DNA"/>
</dbReference>
<name>A0A8T0PVY9_PANVG</name>
<dbReference type="Proteomes" id="UP000823388">
    <property type="component" value="Chromosome 8K"/>
</dbReference>
<organism evidence="1 2">
    <name type="scientific">Panicum virgatum</name>
    <name type="common">Blackwell switchgrass</name>
    <dbReference type="NCBI Taxonomy" id="38727"/>
    <lineage>
        <taxon>Eukaryota</taxon>
        <taxon>Viridiplantae</taxon>
        <taxon>Streptophyta</taxon>
        <taxon>Embryophyta</taxon>
        <taxon>Tracheophyta</taxon>
        <taxon>Spermatophyta</taxon>
        <taxon>Magnoliopsida</taxon>
        <taxon>Liliopsida</taxon>
        <taxon>Poales</taxon>
        <taxon>Poaceae</taxon>
        <taxon>PACMAD clade</taxon>
        <taxon>Panicoideae</taxon>
        <taxon>Panicodae</taxon>
        <taxon>Paniceae</taxon>
        <taxon>Panicinae</taxon>
        <taxon>Panicum</taxon>
        <taxon>Panicum sect. Hiantes</taxon>
    </lineage>
</organism>